<comment type="caution">
    <text evidence="5">The sequence shown here is derived from an EMBL/GenBank/DDBJ whole genome shotgun (WGS) entry which is preliminary data.</text>
</comment>
<dbReference type="Gene3D" id="1.10.287.950">
    <property type="entry name" value="Methyl-accepting chemotaxis protein"/>
    <property type="match status" value="1"/>
</dbReference>
<sequence length="334" mass="37558">MIQVNAVRRKQLDFTGITELDLQLLKGCRPIFEEVVKQVVDRFYDRIGKEPELVAIIERVSTVDRLKETQRVYWLSLADGGIDDAYIENRIRIGAVHSRIGLTTDWYLGTYMIYLDIATDVLRKALPDRWQQVVFALTKMFNLDSQFVLEAYNMHEQVKIQDLADDRASMLTTVTGAVQELASLITELDEGANQIAKTAISTSQSQDKSHILLEELRGELDGISEMGILIRGLSDQTHLLGLNAAIEAARAGEHGRGFEVVANEVRKLAASSRNAMEGIGQKLEEIDKKLKEVRRESEQTSEQARNQAALSEELASFVHMVDKVTQDLKSLRAD</sequence>
<dbReference type="Pfam" id="PF00015">
    <property type="entry name" value="MCPsignal"/>
    <property type="match status" value="1"/>
</dbReference>
<dbReference type="Gene3D" id="1.10.490.10">
    <property type="entry name" value="Globins"/>
    <property type="match status" value="1"/>
</dbReference>
<keyword evidence="6" id="KW-1185">Reference proteome</keyword>
<accession>A0A2R5ELJ7</accession>
<evidence type="ECO:0000313" key="5">
    <source>
        <dbReference type="EMBL" id="GBG06519.1"/>
    </source>
</evidence>
<dbReference type="SMART" id="SM00283">
    <property type="entry name" value="MA"/>
    <property type="match status" value="1"/>
</dbReference>
<dbReference type="PANTHER" id="PTHR32089:SF112">
    <property type="entry name" value="LYSOZYME-LIKE PROTEIN-RELATED"/>
    <property type="match status" value="1"/>
</dbReference>
<evidence type="ECO:0000259" key="4">
    <source>
        <dbReference type="PROSITE" id="PS50111"/>
    </source>
</evidence>
<dbReference type="InterPro" id="IPR044398">
    <property type="entry name" value="Globin-sensor_dom"/>
</dbReference>
<dbReference type="SUPFAM" id="SSF58104">
    <property type="entry name" value="Methyl-accepting chemotaxis protein (MCP) signaling domain"/>
    <property type="match status" value="1"/>
</dbReference>
<dbReference type="RefSeq" id="WP_108991808.1">
    <property type="nucleotide sequence ID" value="NZ_BDQX01000051.1"/>
</dbReference>
<feature type="domain" description="Methyl-accepting transducer" evidence="4">
    <location>
        <begin position="165"/>
        <end position="334"/>
    </location>
</feature>
<dbReference type="EMBL" id="BDQX01000051">
    <property type="protein sequence ID" value="GBG06519.1"/>
    <property type="molecule type" value="Genomic_DNA"/>
</dbReference>
<reference evidence="5 6" key="1">
    <citation type="submission" date="2017-08" db="EMBL/GenBank/DDBJ databases">
        <title>Substantial Increase in Enzyme Production by Combined Drug-Resistance Mutations in Paenibacillus agaridevorans.</title>
        <authorList>
            <person name="Tanaka Y."/>
            <person name="Funane K."/>
            <person name="Hosaka T."/>
            <person name="Shiwa Y."/>
            <person name="Fujita N."/>
            <person name="Miyazaki T."/>
            <person name="Yoshikawa H."/>
            <person name="Murakami K."/>
            <person name="Kasahara K."/>
            <person name="Inaoka T."/>
            <person name="Hiraga Y."/>
            <person name="Ochi K."/>
        </authorList>
    </citation>
    <scope>NUCLEOTIDE SEQUENCE [LARGE SCALE GENOMIC DNA]</scope>
    <source>
        <strain evidence="5 6">T-3040</strain>
    </source>
</reference>
<keyword evidence="3" id="KW-0175">Coiled coil</keyword>
<feature type="coiled-coil region" evidence="3">
    <location>
        <begin position="276"/>
        <end position="303"/>
    </location>
</feature>
<dbReference type="CDD" id="cd01068">
    <property type="entry name" value="globin_sensor"/>
    <property type="match status" value="1"/>
</dbReference>
<dbReference type="GO" id="GO:0007165">
    <property type="term" value="P:signal transduction"/>
    <property type="evidence" value="ECO:0007669"/>
    <property type="project" value="UniProtKB-KW"/>
</dbReference>
<evidence type="ECO:0000313" key="6">
    <source>
        <dbReference type="Proteomes" id="UP000245202"/>
    </source>
</evidence>
<dbReference type="PANTHER" id="PTHR32089">
    <property type="entry name" value="METHYL-ACCEPTING CHEMOTAXIS PROTEIN MCPB"/>
    <property type="match status" value="1"/>
</dbReference>
<dbReference type="InterPro" id="IPR004089">
    <property type="entry name" value="MCPsignal_dom"/>
</dbReference>
<keyword evidence="1 2" id="KW-0807">Transducer</keyword>
<evidence type="ECO:0000256" key="2">
    <source>
        <dbReference type="PROSITE-ProRule" id="PRU00284"/>
    </source>
</evidence>
<dbReference type="InterPro" id="IPR009050">
    <property type="entry name" value="Globin-like_sf"/>
</dbReference>
<gene>
    <name evidence="5" type="ORF">PAT3040_01046</name>
</gene>
<organism evidence="5 6">
    <name type="scientific">Paenibacillus agaridevorans</name>
    <dbReference type="NCBI Taxonomy" id="171404"/>
    <lineage>
        <taxon>Bacteria</taxon>
        <taxon>Bacillati</taxon>
        <taxon>Bacillota</taxon>
        <taxon>Bacilli</taxon>
        <taxon>Bacillales</taxon>
        <taxon>Paenibacillaceae</taxon>
        <taxon>Paenibacillus</taxon>
    </lineage>
</organism>
<evidence type="ECO:0000256" key="1">
    <source>
        <dbReference type="ARBA" id="ARBA00023224"/>
    </source>
</evidence>
<dbReference type="GO" id="GO:0019825">
    <property type="term" value="F:oxygen binding"/>
    <property type="evidence" value="ECO:0007669"/>
    <property type="project" value="InterPro"/>
</dbReference>
<protein>
    <submittedName>
        <fullName evidence="5">Chemotaxis protein</fullName>
    </submittedName>
</protein>
<dbReference type="InterPro" id="IPR039379">
    <property type="entry name" value="Protoglobin_sensor_dom"/>
</dbReference>
<dbReference type="InterPro" id="IPR012292">
    <property type="entry name" value="Globin/Proto"/>
</dbReference>
<dbReference type="PROSITE" id="PS50111">
    <property type="entry name" value="CHEMOTAXIS_TRANSDUC_2"/>
    <property type="match status" value="1"/>
</dbReference>
<proteinExistence type="predicted"/>
<evidence type="ECO:0000256" key="3">
    <source>
        <dbReference type="SAM" id="Coils"/>
    </source>
</evidence>
<dbReference type="AlphaFoldDB" id="A0A2R5ELJ7"/>
<dbReference type="GO" id="GO:0016020">
    <property type="term" value="C:membrane"/>
    <property type="evidence" value="ECO:0007669"/>
    <property type="project" value="InterPro"/>
</dbReference>
<name>A0A2R5ELJ7_9BACL</name>
<dbReference type="Pfam" id="PF11563">
    <property type="entry name" value="Protoglobin"/>
    <property type="match status" value="1"/>
</dbReference>
<dbReference type="SUPFAM" id="SSF46458">
    <property type="entry name" value="Globin-like"/>
    <property type="match status" value="1"/>
</dbReference>
<dbReference type="Proteomes" id="UP000245202">
    <property type="component" value="Unassembled WGS sequence"/>
</dbReference>
<dbReference type="GO" id="GO:0020037">
    <property type="term" value="F:heme binding"/>
    <property type="evidence" value="ECO:0007669"/>
    <property type="project" value="InterPro"/>
</dbReference>